<evidence type="ECO:0000313" key="1">
    <source>
        <dbReference type="EMBL" id="MEC4294471.1"/>
    </source>
</evidence>
<evidence type="ECO:0008006" key="3">
    <source>
        <dbReference type="Google" id="ProtNLM"/>
    </source>
</evidence>
<dbReference type="Proteomes" id="UP001343724">
    <property type="component" value="Unassembled WGS sequence"/>
</dbReference>
<comment type="caution">
    <text evidence="1">The sequence shown here is derived from an EMBL/GenBank/DDBJ whole genome shotgun (WGS) entry which is preliminary data.</text>
</comment>
<reference evidence="1 2" key="1">
    <citation type="submission" date="2024-01" db="EMBL/GenBank/DDBJ databases">
        <title>novel species in genus Adlercreutzia.</title>
        <authorList>
            <person name="Liu X."/>
        </authorList>
    </citation>
    <scope>NUCLEOTIDE SEQUENCE [LARGE SCALE GENOMIC DNA]</scope>
    <source>
        <strain evidence="1 2">R22</strain>
    </source>
</reference>
<organism evidence="1 2">
    <name type="scientific">Adlercreutzia shanghongiae</name>
    <dbReference type="NCBI Taxonomy" id="3111773"/>
    <lineage>
        <taxon>Bacteria</taxon>
        <taxon>Bacillati</taxon>
        <taxon>Actinomycetota</taxon>
        <taxon>Coriobacteriia</taxon>
        <taxon>Eggerthellales</taxon>
        <taxon>Eggerthellaceae</taxon>
        <taxon>Adlercreutzia</taxon>
    </lineage>
</organism>
<proteinExistence type="predicted"/>
<protein>
    <recommendedName>
        <fullName evidence="3">FMN-binding protein</fullName>
    </recommendedName>
</protein>
<dbReference type="EMBL" id="JAYMFH010000003">
    <property type="protein sequence ID" value="MEC4294471.1"/>
    <property type="molecule type" value="Genomic_DNA"/>
</dbReference>
<sequence>MAEAAAEERGSAGASPADRVAETVDAVTGATWTTRNTIMAELFQADLAAHGDEMPAFRPPGT</sequence>
<name>A0ABU6IX84_9ACTN</name>
<evidence type="ECO:0000313" key="2">
    <source>
        <dbReference type="Proteomes" id="UP001343724"/>
    </source>
</evidence>
<dbReference type="RefSeq" id="WP_326439397.1">
    <property type="nucleotide sequence ID" value="NZ_JAYMFH010000003.1"/>
</dbReference>
<keyword evidence="2" id="KW-1185">Reference proteome</keyword>
<accession>A0ABU6IX84</accession>
<gene>
    <name evidence="1" type="ORF">VJ920_04020</name>
</gene>